<dbReference type="GO" id="GO:0003700">
    <property type="term" value="F:DNA-binding transcription factor activity"/>
    <property type="evidence" value="ECO:0007669"/>
    <property type="project" value="InterPro"/>
</dbReference>
<reference evidence="6" key="1">
    <citation type="submission" date="2018-11" db="EMBL/GenBank/DDBJ databases">
        <title>Complete genome sequence of Paenibacillus sp. ML311-T8.</title>
        <authorList>
            <person name="Nam Y.-D."/>
            <person name="Kang J."/>
            <person name="Chung W.-H."/>
            <person name="Park Y.S."/>
        </authorList>
    </citation>
    <scope>NUCLEOTIDE SEQUENCE [LARGE SCALE GENOMIC DNA]</scope>
    <source>
        <strain evidence="6">ML311-T8</strain>
    </source>
</reference>
<dbReference type="Pfam" id="PF01047">
    <property type="entry name" value="MarR"/>
    <property type="match status" value="1"/>
</dbReference>
<dbReference type="RefSeq" id="WP_155702353.1">
    <property type="nucleotide sequence ID" value="NZ_CP034235.1"/>
</dbReference>
<dbReference type="PANTHER" id="PTHR42756:SF1">
    <property type="entry name" value="TRANSCRIPTIONAL REPRESSOR OF EMRAB OPERON"/>
    <property type="match status" value="1"/>
</dbReference>
<dbReference type="PANTHER" id="PTHR42756">
    <property type="entry name" value="TRANSCRIPTIONAL REGULATOR, MARR"/>
    <property type="match status" value="1"/>
</dbReference>
<dbReference type="SMART" id="SM00347">
    <property type="entry name" value="HTH_MARR"/>
    <property type="match status" value="1"/>
</dbReference>
<name>A0A6B8RLI1_9BACL</name>
<dbReference type="GO" id="GO:0003677">
    <property type="term" value="F:DNA binding"/>
    <property type="evidence" value="ECO:0007669"/>
    <property type="project" value="UniProtKB-KW"/>
</dbReference>
<feature type="domain" description="HTH marR-type" evidence="4">
    <location>
        <begin position="8"/>
        <end position="144"/>
    </location>
</feature>
<dbReference type="InterPro" id="IPR036388">
    <property type="entry name" value="WH-like_DNA-bd_sf"/>
</dbReference>
<dbReference type="InterPro" id="IPR036390">
    <property type="entry name" value="WH_DNA-bd_sf"/>
</dbReference>
<dbReference type="AlphaFoldDB" id="A0A6B8RLI1"/>
<evidence type="ECO:0000313" key="6">
    <source>
        <dbReference type="Proteomes" id="UP000426246"/>
    </source>
</evidence>
<keyword evidence="2" id="KW-0238">DNA-binding</keyword>
<evidence type="ECO:0000259" key="4">
    <source>
        <dbReference type="PROSITE" id="PS50995"/>
    </source>
</evidence>
<keyword evidence="6" id="KW-1185">Reference proteome</keyword>
<dbReference type="KEGG" id="ppsc:EHS13_21370"/>
<accession>A0A6B8RLI1</accession>
<dbReference type="PRINTS" id="PR00598">
    <property type="entry name" value="HTHMARR"/>
</dbReference>
<keyword evidence="1" id="KW-0805">Transcription regulation</keyword>
<dbReference type="SUPFAM" id="SSF46785">
    <property type="entry name" value="Winged helix' DNA-binding domain"/>
    <property type="match status" value="1"/>
</dbReference>
<sequence length="151" mass="17214">MSDNEYARQELDLRLIRIIRKMADVLFENLRNDINRYGLDAETFQIFELLYSKGPLPIQKISEKLKIPSGSITYVVDKLEKKAFVQRASVPGDRRKTNVMLTEEGQVHFADIFPKHAQVISENLSSVTDEEKLVLIALLKKIGYGASESQS</sequence>
<dbReference type="Gene3D" id="1.10.10.10">
    <property type="entry name" value="Winged helix-like DNA-binding domain superfamily/Winged helix DNA-binding domain"/>
    <property type="match status" value="1"/>
</dbReference>
<evidence type="ECO:0000256" key="3">
    <source>
        <dbReference type="ARBA" id="ARBA00023163"/>
    </source>
</evidence>
<evidence type="ECO:0000256" key="2">
    <source>
        <dbReference type="ARBA" id="ARBA00023125"/>
    </source>
</evidence>
<gene>
    <name evidence="5" type="ORF">EHS13_21370</name>
</gene>
<organism evidence="5 6">
    <name type="scientific">Paenibacillus psychroresistens</name>
    <dbReference type="NCBI Taxonomy" id="1778678"/>
    <lineage>
        <taxon>Bacteria</taxon>
        <taxon>Bacillati</taxon>
        <taxon>Bacillota</taxon>
        <taxon>Bacilli</taxon>
        <taxon>Bacillales</taxon>
        <taxon>Paenibacillaceae</taxon>
        <taxon>Paenibacillus</taxon>
    </lineage>
</organism>
<dbReference type="OrthoDB" id="9799747at2"/>
<dbReference type="EMBL" id="CP034235">
    <property type="protein sequence ID" value="QGQ97251.1"/>
    <property type="molecule type" value="Genomic_DNA"/>
</dbReference>
<evidence type="ECO:0000313" key="5">
    <source>
        <dbReference type="EMBL" id="QGQ97251.1"/>
    </source>
</evidence>
<dbReference type="Proteomes" id="UP000426246">
    <property type="component" value="Chromosome"/>
</dbReference>
<proteinExistence type="predicted"/>
<dbReference type="PROSITE" id="PS50995">
    <property type="entry name" value="HTH_MARR_2"/>
    <property type="match status" value="1"/>
</dbReference>
<keyword evidence="3" id="KW-0804">Transcription</keyword>
<protein>
    <submittedName>
        <fullName evidence="5">MarR family transcriptional regulator</fullName>
    </submittedName>
</protein>
<evidence type="ECO:0000256" key="1">
    <source>
        <dbReference type="ARBA" id="ARBA00023015"/>
    </source>
</evidence>
<dbReference type="InterPro" id="IPR000835">
    <property type="entry name" value="HTH_MarR-typ"/>
</dbReference>